<dbReference type="AlphaFoldDB" id="V7CNX6"/>
<accession>V7CNX6</accession>
<feature type="region of interest" description="Disordered" evidence="1">
    <location>
        <begin position="1"/>
        <end position="22"/>
    </location>
</feature>
<dbReference type="Gramene" id="ESW30950">
    <property type="protein sequence ID" value="ESW30950"/>
    <property type="gene ID" value="PHAVU_002G196000g"/>
</dbReference>
<evidence type="ECO:0000313" key="4">
    <source>
        <dbReference type="Proteomes" id="UP000000226"/>
    </source>
</evidence>
<evidence type="ECO:0000313" key="2">
    <source>
        <dbReference type="EMBL" id="ESW30950.1"/>
    </source>
</evidence>
<dbReference type="EMBL" id="CM002289">
    <property type="protein sequence ID" value="ESW30950.1"/>
    <property type="molecule type" value="Genomic_DNA"/>
</dbReference>
<reference evidence="4" key="2">
    <citation type="journal article" date="2014" name="Nat. Genet.">
        <title>A reference genome for common bean and genome-wide analysis of dual domestications.</title>
        <authorList>
            <person name="Schmutz J."/>
            <person name="McClean P.E."/>
            <person name="Mamidi S."/>
            <person name="Wu G.A."/>
            <person name="Cannon S.B."/>
            <person name="Grimwood J."/>
            <person name="Jenkins J."/>
            <person name="Shu S."/>
            <person name="Song Q."/>
            <person name="Chavarro C."/>
            <person name="Torres-Torres M."/>
            <person name="Geffroy V."/>
            <person name="Moghaddam S.M."/>
            <person name="Gao D."/>
            <person name="Abernathy B."/>
            <person name="Barry K."/>
            <person name="Blair M."/>
            <person name="Brick M.A."/>
            <person name="Chovatia M."/>
            <person name="Gepts P."/>
            <person name="Goodstein D.M."/>
            <person name="Gonzales M."/>
            <person name="Hellsten U."/>
            <person name="Hyten D.L."/>
            <person name="Jia G."/>
            <person name="Kelly J.D."/>
            <person name="Kudrna D."/>
            <person name="Lee R."/>
            <person name="Richard M.M."/>
            <person name="Miklas P.N."/>
            <person name="Osorno J.M."/>
            <person name="Rodrigues J."/>
            <person name="Thareau V."/>
            <person name="Urrea C.A."/>
            <person name="Wang M."/>
            <person name="Yu Y."/>
            <person name="Zhang M."/>
            <person name="Wing R.A."/>
            <person name="Cregan P.B."/>
            <person name="Rokhsar D.S."/>
            <person name="Jackson S.A."/>
        </authorList>
    </citation>
    <scope>NUCLEOTIDE SEQUENCE [LARGE SCALE GENOMIC DNA]</scope>
    <source>
        <strain evidence="4">cv. G19833</strain>
    </source>
</reference>
<protein>
    <submittedName>
        <fullName evidence="2">Uncharacterized protein</fullName>
    </submittedName>
</protein>
<sequence>MPSRTREEVDKTSIRESSTQVHKLPRVDGHLALPTMAPKMLSTTLVGESRISELPSSTLVVGSIKNLSLLSCFPNIHSPINNMGIRK</sequence>
<gene>
    <name evidence="3" type="ORF">PHAVU_002G195900g</name>
    <name evidence="2" type="ORF">PHAVU_002G196000g</name>
</gene>
<dbReference type="Gramene" id="ESW30951">
    <property type="protein sequence ID" value="ESW30951"/>
    <property type="gene ID" value="PHAVU_002G195900g"/>
</dbReference>
<dbReference type="EMBL" id="CM002289">
    <property type="protein sequence ID" value="ESW30951.1"/>
    <property type="molecule type" value="Genomic_DNA"/>
</dbReference>
<feature type="compositionally biased region" description="Basic and acidic residues" evidence="1">
    <location>
        <begin position="1"/>
        <end position="14"/>
    </location>
</feature>
<keyword evidence="4" id="KW-1185">Reference proteome</keyword>
<organism evidence="2 4">
    <name type="scientific">Phaseolus vulgaris</name>
    <name type="common">Kidney bean</name>
    <name type="synonym">French bean</name>
    <dbReference type="NCBI Taxonomy" id="3885"/>
    <lineage>
        <taxon>Eukaryota</taxon>
        <taxon>Viridiplantae</taxon>
        <taxon>Streptophyta</taxon>
        <taxon>Embryophyta</taxon>
        <taxon>Tracheophyta</taxon>
        <taxon>Spermatophyta</taxon>
        <taxon>Magnoliopsida</taxon>
        <taxon>eudicotyledons</taxon>
        <taxon>Gunneridae</taxon>
        <taxon>Pentapetalae</taxon>
        <taxon>rosids</taxon>
        <taxon>fabids</taxon>
        <taxon>Fabales</taxon>
        <taxon>Fabaceae</taxon>
        <taxon>Papilionoideae</taxon>
        <taxon>50 kb inversion clade</taxon>
        <taxon>NPAAA clade</taxon>
        <taxon>indigoferoid/millettioid clade</taxon>
        <taxon>Phaseoleae</taxon>
        <taxon>Phaseolus</taxon>
    </lineage>
</organism>
<reference evidence="2" key="1">
    <citation type="submission" date="2013-04" db="EMBL/GenBank/DDBJ databases">
        <authorList>
            <person name="Schmutz J."/>
            <person name="McClean P."/>
            <person name="Shu S."/>
            <person name="Cregan P."/>
            <person name="Rokhsar D."/>
            <person name="Jackson S."/>
        </authorList>
    </citation>
    <scope>NUCLEOTIDE SEQUENCE</scope>
</reference>
<dbReference type="OMA" id="QNIHINH"/>
<dbReference type="Proteomes" id="UP000000226">
    <property type="component" value="Chromosome 2"/>
</dbReference>
<evidence type="ECO:0000256" key="1">
    <source>
        <dbReference type="SAM" id="MobiDB-lite"/>
    </source>
</evidence>
<evidence type="ECO:0000313" key="3">
    <source>
        <dbReference type="EMBL" id="ESW30951.1"/>
    </source>
</evidence>
<proteinExistence type="predicted"/>
<name>V7CNX6_PHAVU</name>